<evidence type="ECO:0000259" key="1">
    <source>
        <dbReference type="PROSITE" id="PS50897"/>
    </source>
</evidence>
<comment type="caution">
    <text evidence="2">The sequence shown here is derived from an EMBL/GenBank/DDBJ whole genome shotgun (WGS) entry which is preliminary data.</text>
</comment>
<sequence length="165" mass="18229">MINPLLVCGDDLCCLDDIHWKGLFDNCDCFTSEAREPEAAALKPPFLEMHLILAAITARNLEPALNWASTNGDKLEQNGSDLELKLHRLQFLEILQKESRDKALKYARITLPLLLVTIWLKVKANGLSAMDWNWGLGIASASEDGECDGREEAGVDIYEAVASAS</sequence>
<proteinExistence type="predicted"/>
<evidence type="ECO:0000313" key="3">
    <source>
        <dbReference type="Proteomes" id="UP000288805"/>
    </source>
</evidence>
<dbReference type="PROSITE" id="PS50897">
    <property type="entry name" value="CTLH"/>
    <property type="match status" value="1"/>
</dbReference>
<dbReference type="InterPro" id="IPR006595">
    <property type="entry name" value="CTLH_C"/>
</dbReference>
<name>A0A438FBG8_VITVI</name>
<dbReference type="AlphaFoldDB" id="A0A438FBG8"/>
<organism evidence="2 3">
    <name type="scientific">Vitis vinifera</name>
    <name type="common">Grape</name>
    <dbReference type="NCBI Taxonomy" id="29760"/>
    <lineage>
        <taxon>Eukaryota</taxon>
        <taxon>Viridiplantae</taxon>
        <taxon>Streptophyta</taxon>
        <taxon>Embryophyta</taxon>
        <taxon>Tracheophyta</taxon>
        <taxon>Spermatophyta</taxon>
        <taxon>Magnoliopsida</taxon>
        <taxon>eudicotyledons</taxon>
        <taxon>Gunneridae</taxon>
        <taxon>Pentapetalae</taxon>
        <taxon>rosids</taxon>
        <taxon>Vitales</taxon>
        <taxon>Vitaceae</taxon>
        <taxon>Viteae</taxon>
        <taxon>Vitis</taxon>
    </lineage>
</organism>
<dbReference type="InterPro" id="IPR024964">
    <property type="entry name" value="CTLH/CRA"/>
</dbReference>
<dbReference type="PANTHER" id="PTHR12170">
    <property type="entry name" value="MACROPHAGE ERYTHROBLAST ATTACHER-RELATED"/>
    <property type="match status" value="1"/>
</dbReference>
<dbReference type="Pfam" id="PF10607">
    <property type="entry name" value="CTLH"/>
    <property type="match status" value="1"/>
</dbReference>
<protein>
    <submittedName>
        <fullName evidence="2">Protein RMD5-like</fullName>
    </submittedName>
</protein>
<dbReference type="Proteomes" id="UP000288805">
    <property type="component" value="Unassembled WGS sequence"/>
</dbReference>
<accession>A0A438FBG8</accession>
<evidence type="ECO:0000313" key="2">
    <source>
        <dbReference type="EMBL" id="RVW57337.1"/>
    </source>
</evidence>
<dbReference type="EMBL" id="QGNW01001057">
    <property type="protein sequence ID" value="RVW57337.1"/>
    <property type="molecule type" value="Genomic_DNA"/>
</dbReference>
<feature type="domain" description="CTLH" evidence="1">
    <location>
        <begin position="45"/>
        <end position="102"/>
    </location>
</feature>
<dbReference type="SMART" id="SM00668">
    <property type="entry name" value="CTLH"/>
    <property type="match status" value="1"/>
</dbReference>
<dbReference type="PANTHER" id="PTHR12170:SF3">
    <property type="entry name" value="GH10162P"/>
    <property type="match status" value="1"/>
</dbReference>
<reference evidence="2 3" key="1">
    <citation type="journal article" date="2018" name="PLoS Genet.">
        <title>Population sequencing reveals clonal diversity and ancestral inbreeding in the grapevine cultivar Chardonnay.</title>
        <authorList>
            <person name="Roach M.J."/>
            <person name="Johnson D.L."/>
            <person name="Bohlmann J."/>
            <person name="van Vuuren H.J."/>
            <person name="Jones S.J."/>
            <person name="Pretorius I.S."/>
            <person name="Schmidt S.A."/>
            <person name="Borneman A.R."/>
        </authorList>
    </citation>
    <scope>NUCLEOTIDE SEQUENCE [LARGE SCALE GENOMIC DNA]</scope>
    <source>
        <strain evidence="3">cv. Chardonnay</strain>
        <tissue evidence="2">Leaf</tissue>
    </source>
</reference>
<gene>
    <name evidence="2" type="primary">RMD5_1</name>
    <name evidence="2" type="ORF">CK203_079274</name>
</gene>
<dbReference type="InterPro" id="IPR045098">
    <property type="entry name" value="Fyv10_fam"/>
</dbReference>
<dbReference type="GO" id="GO:0043161">
    <property type="term" value="P:proteasome-mediated ubiquitin-dependent protein catabolic process"/>
    <property type="evidence" value="ECO:0007669"/>
    <property type="project" value="InterPro"/>
</dbReference>
<dbReference type="GO" id="GO:0004842">
    <property type="term" value="F:ubiquitin-protein transferase activity"/>
    <property type="evidence" value="ECO:0007669"/>
    <property type="project" value="InterPro"/>
</dbReference>